<dbReference type="InterPro" id="IPR001841">
    <property type="entry name" value="Znf_RING"/>
</dbReference>
<evidence type="ECO:0000256" key="3">
    <source>
        <dbReference type="ARBA" id="ARBA00022833"/>
    </source>
</evidence>
<dbReference type="PROSITE" id="PS51081">
    <property type="entry name" value="ZF_SIAH"/>
    <property type="match status" value="1"/>
</dbReference>
<evidence type="ECO:0000259" key="6">
    <source>
        <dbReference type="PROSITE" id="PS51081"/>
    </source>
</evidence>
<dbReference type="Gene3D" id="3.30.40.10">
    <property type="entry name" value="Zinc/RING finger domain, C3HC4 (zinc finger)"/>
    <property type="match status" value="2"/>
</dbReference>
<dbReference type="Proteomes" id="UP001160148">
    <property type="component" value="Unassembled WGS sequence"/>
</dbReference>
<dbReference type="SUPFAM" id="SSF49599">
    <property type="entry name" value="TRAF domain-like"/>
    <property type="match status" value="1"/>
</dbReference>
<dbReference type="GO" id="GO:0008270">
    <property type="term" value="F:zinc ion binding"/>
    <property type="evidence" value="ECO:0007669"/>
    <property type="project" value="UniProtKB-KW"/>
</dbReference>
<dbReference type="InterPro" id="IPR013010">
    <property type="entry name" value="Znf_SIAH"/>
</dbReference>
<dbReference type="PANTHER" id="PTHR10315:SF117">
    <property type="entry name" value="RING-TYPE E3 UBIQUITIN TRANSFERASE"/>
    <property type="match status" value="1"/>
</dbReference>
<feature type="domain" description="RING-type" evidence="5">
    <location>
        <begin position="75"/>
        <end position="119"/>
    </location>
</feature>
<evidence type="ECO:0000259" key="5">
    <source>
        <dbReference type="PROSITE" id="PS50089"/>
    </source>
</evidence>
<dbReference type="EMBL" id="CARXXK010001029">
    <property type="protein sequence ID" value="CAI6372239.1"/>
    <property type="molecule type" value="Genomic_DNA"/>
</dbReference>
<evidence type="ECO:0000256" key="4">
    <source>
        <dbReference type="PROSITE-ProRule" id="PRU00455"/>
    </source>
</evidence>
<dbReference type="GO" id="GO:0061630">
    <property type="term" value="F:ubiquitin protein ligase activity"/>
    <property type="evidence" value="ECO:0007669"/>
    <property type="project" value="TreeGrafter"/>
</dbReference>
<gene>
    <name evidence="7" type="ORF">MEUPH1_LOCUS26139</name>
</gene>
<keyword evidence="1" id="KW-0479">Metal-binding</keyword>
<sequence length="352" mass="38998">MTSLVVTATTSVEAAESSTASTAETVVAAAASSAEVIAVPPSVVSAAAAASTLPLEPETTEIVAISLQIRRALECPICLTMMSVMSCFCPNGHAICQTCMLTLLNTSALVASTLCPLCRTLMVQSLSMSAMVMKLAEATPLVKVACSNWSFGCPDLVPVRHVNEHESACRYVPDVPCLVHVCQWVGMYEQLYEHVSNVHPDVTVESSTNLLNVTDLHAITRNQRRTYLVRSEYGMIWVLVSRATRSRIQTGLFMVKSTRDDQHSTSNLDQYRGNPRSPELLYRVTWFDGNDRTRTKSRTKQVFWSTALKESCHTAFFPNAYSMFRSRSGRMEISWFRRYVSNSQVRNQPSST</sequence>
<dbReference type="SUPFAM" id="SSF57850">
    <property type="entry name" value="RING/U-box"/>
    <property type="match status" value="1"/>
</dbReference>
<proteinExistence type="predicted"/>
<dbReference type="InterPro" id="IPR013083">
    <property type="entry name" value="Znf_RING/FYVE/PHD"/>
</dbReference>
<evidence type="ECO:0008006" key="9">
    <source>
        <dbReference type="Google" id="ProtNLM"/>
    </source>
</evidence>
<evidence type="ECO:0000313" key="7">
    <source>
        <dbReference type="EMBL" id="CAI6372239.1"/>
    </source>
</evidence>
<keyword evidence="8" id="KW-1185">Reference proteome</keyword>
<protein>
    <recommendedName>
        <fullName evidence="9">RING-type E3 ubiquitin transferase</fullName>
    </recommendedName>
</protein>
<keyword evidence="2 4" id="KW-0863">Zinc-finger</keyword>
<accession>A0AAV0XUE9</accession>
<dbReference type="InterPro" id="IPR052088">
    <property type="entry name" value="E3_ubiquitin-ligase_SINA"/>
</dbReference>
<dbReference type="GO" id="GO:0005737">
    <property type="term" value="C:cytoplasm"/>
    <property type="evidence" value="ECO:0007669"/>
    <property type="project" value="TreeGrafter"/>
</dbReference>
<dbReference type="PANTHER" id="PTHR10315">
    <property type="entry name" value="E3 UBIQUITIN PROTEIN LIGASE SIAH"/>
    <property type="match status" value="1"/>
</dbReference>
<comment type="caution">
    <text evidence="7">The sequence shown here is derived from an EMBL/GenBank/DDBJ whole genome shotgun (WGS) entry which is preliminary data.</text>
</comment>
<dbReference type="Pfam" id="PF21361">
    <property type="entry name" value="Sina_ZnF"/>
    <property type="match status" value="1"/>
</dbReference>
<organism evidence="7 8">
    <name type="scientific">Macrosiphum euphorbiae</name>
    <name type="common">potato aphid</name>
    <dbReference type="NCBI Taxonomy" id="13131"/>
    <lineage>
        <taxon>Eukaryota</taxon>
        <taxon>Metazoa</taxon>
        <taxon>Ecdysozoa</taxon>
        <taxon>Arthropoda</taxon>
        <taxon>Hexapoda</taxon>
        <taxon>Insecta</taxon>
        <taxon>Pterygota</taxon>
        <taxon>Neoptera</taxon>
        <taxon>Paraneoptera</taxon>
        <taxon>Hemiptera</taxon>
        <taxon>Sternorrhyncha</taxon>
        <taxon>Aphidomorpha</taxon>
        <taxon>Aphidoidea</taxon>
        <taxon>Aphididae</taxon>
        <taxon>Macrosiphini</taxon>
        <taxon>Macrosiphum</taxon>
    </lineage>
</organism>
<dbReference type="AlphaFoldDB" id="A0AAV0XUE9"/>
<evidence type="ECO:0000313" key="8">
    <source>
        <dbReference type="Proteomes" id="UP001160148"/>
    </source>
</evidence>
<evidence type="ECO:0000256" key="2">
    <source>
        <dbReference type="ARBA" id="ARBA00022771"/>
    </source>
</evidence>
<reference evidence="7 8" key="1">
    <citation type="submission" date="2023-01" db="EMBL/GenBank/DDBJ databases">
        <authorList>
            <person name="Whitehead M."/>
        </authorList>
    </citation>
    <scope>NUCLEOTIDE SEQUENCE [LARGE SCALE GENOMIC DNA]</scope>
</reference>
<feature type="domain" description="SIAH-type" evidence="6">
    <location>
        <begin position="141"/>
        <end position="200"/>
    </location>
</feature>
<name>A0AAV0XUE9_9HEMI</name>
<dbReference type="PROSITE" id="PS50089">
    <property type="entry name" value="ZF_RING_2"/>
    <property type="match status" value="1"/>
</dbReference>
<keyword evidence="3" id="KW-0862">Zinc</keyword>
<evidence type="ECO:0000256" key="1">
    <source>
        <dbReference type="ARBA" id="ARBA00022723"/>
    </source>
</evidence>